<reference evidence="3" key="1">
    <citation type="submission" date="2018-01" db="EMBL/GenBank/DDBJ databases">
        <authorList>
            <person name="Mao J.F."/>
        </authorList>
    </citation>
    <scope>NUCLEOTIDE SEQUENCE</scope>
    <source>
        <strain evidence="3">Huo1</strain>
        <tissue evidence="3">Leaf</tissue>
    </source>
</reference>
<dbReference type="Pfam" id="PF00168">
    <property type="entry name" value="C2"/>
    <property type="match status" value="1"/>
</dbReference>
<name>A0A8X8W539_SALSN</name>
<dbReference type="OrthoDB" id="1909968at2759"/>
<sequence length="342" mass="37467">MSRVPFELLELTILSAQNLAPASKNLCKNLSKHHKTYAVAWIDPTRKIKTRPDTKGNNNPHWNQKFVYRVEDKHMDSDTASVVMEIYAVGWFKDNLVGSVTVLIRDLIPAAVRRERRVVALQVRRPHSGRPQGILSIGVALLDNTMKSMPLCPAFVVCSSDFAGAGEKKLTRTLSDQTDLSRMPGEKKRKRGGPICPFSSDLAVDGTGAGADESVISDLGPSPSVVAIAVAHGLYPLQQRPAANPGSLVLEDWTVRREEATVEDLQTKLEQWRLDQGYQKLGNGGDNKRQRKNSHSRSRTAEGSEGDGRFSCFGNACGCEFAVSYGGGKNRHRDSNSGIVIS</sequence>
<accession>A0A8X8W539</accession>
<feature type="region of interest" description="Disordered" evidence="1">
    <location>
        <begin position="175"/>
        <end position="195"/>
    </location>
</feature>
<protein>
    <recommendedName>
        <fullName evidence="2">C2 domain-containing protein</fullName>
    </recommendedName>
</protein>
<dbReference type="EMBL" id="PNBA02000021">
    <property type="protein sequence ID" value="KAG6388188.1"/>
    <property type="molecule type" value="Genomic_DNA"/>
</dbReference>
<dbReference type="GO" id="GO:0006952">
    <property type="term" value="P:defense response"/>
    <property type="evidence" value="ECO:0007669"/>
    <property type="project" value="InterPro"/>
</dbReference>
<dbReference type="AlphaFoldDB" id="A0A8X8W539"/>
<evidence type="ECO:0000259" key="2">
    <source>
        <dbReference type="PROSITE" id="PS50004"/>
    </source>
</evidence>
<comment type="caution">
    <text evidence="3">The sequence shown here is derived from an EMBL/GenBank/DDBJ whole genome shotgun (WGS) entry which is preliminary data.</text>
</comment>
<feature type="domain" description="C2" evidence="2">
    <location>
        <begin position="1"/>
        <end position="119"/>
    </location>
</feature>
<reference evidence="3" key="2">
    <citation type="submission" date="2020-08" db="EMBL/GenBank/DDBJ databases">
        <title>Plant Genome Project.</title>
        <authorList>
            <person name="Zhang R.-G."/>
        </authorList>
    </citation>
    <scope>NUCLEOTIDE SEQUENCE</scope>
    <source>
        <strain evidence="3">Huo1</strain>
        <tissue evidence="3">Leaf</tissue>
    </source>
</reference>
<organism evidence="3">
    <name type="scientific">Salvia splendens</name>
    <name type="common">Scarlet sage</name>
    <dbReference type="NCBI Taxonomy" id="180675"/>
    <lineage>
        <taxon>Eukaryota</taxon>
        <taxon>Viridiplantae</taxon>
        <taxon>Streptophyta</taxon>
        <taxon>Embryophyta</taxon>
        <taxon>Tracheophyta</taxon>
        <taxon>Spermatophyta</taxon>
        <taxon>Magnoliopsida</taxon>
        <taxon>eudicotyledons</taxon>
        <taxon>Gunneridae</taxon>
        <taxon>Pentapetalae</taxon>
        <taxon>asterids</taxon>
        <taxon>lamiids</taxon>
        <taxon>Lamiales</taxon>
        <taxon>Lamiaceae</taxon>
        <taxon>Nepetoideae</taxon>
        <taxon>Mentheae</taxon>
        <taxon>Salviinae</taxon>
        <taxon>Salvia</taxon>
        <taxon>Salvia subgen. Calosphace</taxon>
        <taxon>core Calosphace</taxon>
    </lineage>
</organism>
<evidence type="ECO:0000313" key="4">
    <source>
        <dbReference type="Proteomes" id="UP000298416"/>
    </source>
</evidence>
<dbReference type="PROSITE" id="PS50004">
    <property type="entry name" value="C2"/>
    <property type="match status" value="1"/>
</dbReference>
<feature type="region of interest" description="Disordered" evidence="1">
    <location>
        <begin position="277"/>
        <end position="306"/>
    </location>
</feature>
<dbReference type="PANTHER" id="PTHR32246">
    <property type="entry name" value="INGRESSION PROTEIN FIC1"/>
    <property type="match status" value="1"/>
</dbReference>
<proteinExistence type="predicted"/>
<dbReference type="InterPro" id="IPR035892">
    <property type="entry name" value="C2_domain_sf"/>
</dbReference>
<dbReference type="Gene3D" id="2.60.40.150">
    <property type="entry name" value="C2 domain"/>
    <property type="match status" value="1"/>
</dbReference>
<dbReference type="PANTHER" id="PTHR32246:SF143">
    <property type="entry name" value="CALCIUM-DEPENDENT LIPID-BINDING (CALB DOMAIN) FAMILY PROTEIN"/>
    <property type="match status" value="1"/>
</dbReference>
<dbReference type="SMART" id="SM00239">
    <property type="entry name" value="C2"/>
    <property type="match status" value="1"/>
</dbReference>
<dbReference type="SUPFAM" id="SSF49562">
    <property type="entry name" value="C2 domain (Calcium/lipid-binding domain, CaLB)"/>
    <property type="match status" value="1"/>
</dbReference>
<evidence type="ECO:0000256" key="1">
    <source>
        <dbReference type="SAM" id="MobiDB-lite"/>
    </source>
</evidence>
<keyword evidence="4" id="KW-1185">Reference proteome</keyword>
<dbReference type="InterPro" id="IPR000008">
    <property type="entry name" value="C2_dom"/>
</dbReference>
<gene>
    <name evidence="3" type="ORF">SASPL_153387</name>
</gene>
<feature type="compositionally biased region" description="Basic residues" evidence="1">
    <location>
        <begin position="289"/>
        <end position="298"/>
    </location>
</feature>
<evidence type="ECO:0000313" key="3">
    <source>
        <dbReference type="EMBL" id="KAG6388188.1"/>
    </source>
</evidence>
<dbReference type="InterPro" id="IPR044750">
    <property type="entry name" value="C2_SRC2/BAP"/>
</dbReference>
<dbReference type="CDD" id="cd04051">
    <property type="entry name" value="C2_SRC2_like"/>
    <property type="match status" value="1"/>
</dbReference>
<dbReference type="Proteomes" id="UP000298416">
    <property type="component" value="Unassembled WGS sequence"/>
</dbReference>